<dbReference type="SUPFAM" id="SSF46785">
    <property type="entry name" value="Winged helix' DNA-binding domain"/>
    <property type="match status" value="1"/>
</dbReference>
<evidence type="ECO:0000256" key="4">
    <source>
        <dbReference type="ARBA" id="ARBA00023163"/>
    </source>
</evidence>
<dbReference type="PANTHER" id="PTHR30346">
    <property type="entry name" value="TRANSCRIPTIONAL DUAL REGULATOR HCAR-RELATED"/>
    <property type="match status" value="1"/>
</dbReference>
<dbReference type="Gene3D" id="1.10.10.10">
    <property type="entry name" value="Winged helix-like DNA-binding domain superfamily/Winged helix DNA-binding domain"/>
    <property type="match status" value="1"/>
</dbReference>
<accession>A0A7W4JSV9</accession>
<name>A0A7W4JSV9_9PROT</name>
<dbReference type="GO" id="GO:0003700">
    <property type="term" value="F:DNA-binding transcription factor activity"/>
    <property type="evidence" value="ECO:0007669"/>
    <property type="project" value="InterPro"/>
</dbReference>
<dbReference type="InterPro" id="IPR000847">
    <property type="entry name" value="LysR_HTH_N"/>
</dbReference>
<keyword evidence="3" id="KW-0238">DNA-binding</keyword>
<evidence type="ECO:0000259" key="5">
    <source>
        <dbReference type="PROSITE" id="PS50931"/>
    </source>
</evidence>
<reference evidence="6 7" key="1">
    <citation type="submission" date="2020-04" db="EMBL/GenBank/DDBJ databases">
        <title>Description of novel Gluconacetobacter.</title>
        <authorList>
            <person name="Sombolestani A."/>
        </authorList>
    </citation>
    <scope>NUCLEOTIDE SEQUENCE [LARGE SCALE GENOMIC DNA]</scope>
    <source>
        <strain evidence="6 7">LMG 21311</strain>
    </source>
</reference>
<sequence length="296" mass="32796">MDTRFLESFIIVIEHGSLAEAARQLGITPAAVAQRIRALEDEIGCTLMQRTGRTVKPTEHGLAIIENSRSIITSVKDLRAVAALDEPVGKLRLGAISSVVSGILPTSLKLFFERFPDIELHIIPGASSELHNRVQDGSLDAAFIAEPPFDIPKTCRWCTFRSEPLVVLAHAGIVSNDPAEILRGNPFIRYDRNHWGGRLADTCLRRWGIWPHERLELDSLEAIAIMVSQGIGVSLVPDWAPPWPAGIDLRKIGLPRPAPCRNVGMLWQNHSPRRRLVERLLQVLAERHAPSDAKAL</sequence>
<dbReference type="RefSeq" id="WP_183119435.1">
    <property type="nucleotide sequence ID" value="NZ_JABEQF010000006.1"/>
</dbReference>
<dbReference type="InterPro" id="IPR005119">
    <property type="entry name" value="LysR_subst-bd"/>
</dbReference>
<dbReference type="InterPro" id="IPR036388">
    <property type="entry name" value="WH-like_DNA-bd_sf"/>
</dbReference>
<dbReference type="PROSITE" id="PS50931">
    <property type="entry name" value="HTH_LYSR"/>
    <property type="match status" value="1"/>
</dbReference>
<dbReference type="FunFam" id="1.10.10.10:FF:000001">
    <property type="entry name" value="LysR family transcriptional regulator"/>
    <property type="match status" value="1"/>
</dbReference>
<dbReference type="GO" id="GO:0032993">
    <property type="term" value="C:protein-DNA complex"/>
    <property type="evidence" value="ECO:0007669"/>
    <property type="project" value="TreeGrafter"/>
</dbReference>
<dbReference type="GO" id="GO:0003677">
    <property type="term" value="F:DNA binding"/>
    <property type="evidence" value="ECO:0007669"/>
    <property type="project" value="UniProtKB-KW"/>
</dbReference>
<comment type="caution">
    <text evidence="6">The sequence shown here is derived from an EMBL/GenBank/DDBJ whole genome shotgun (WGS) entry which is preliminary data.</text>
</comment>
<protein>
    <submittedName>
        <fullName evidence="6">LysR family transcriptional regulator</fullName>
    </submittedName>
</protein>
<dbReference type="PANTHER" id="PTHR30346:SF28">
    <property type="entry name" value="HTH-TYPE TRANSCRIPTIONAL REGULATOR CYNR"/>
    <property type="match status" value="1"/>
</dbReference>
<dbReference type="Proteomes" id="UP000555756">
    <property type="component" value="Unassembled WGS sequence"/>
</dbReference>
<dbReference type="CDD" id="cd08427">
    <property type="entry name" value="PBP2_LTTR_like_2"/>
    <property type="match status" value="1"/>
</dbReference>
<keyword evidence="7" id="KW-1185">Reference proteome</keyword>
<keyword evidence="4" id="KW-0804">Transcription</keyword>
<keyword evidence="2" id="KW-0805">Transcription regulation</keyword>
<proteinExistence type="inferred from homology"/>
<organism evidence="6 7">
    <name type="scientific">Gluconacetobacter azotocaptans</name>
    <dbReference type="NCBI Taxonomy" id="142834"/>
    <lineage>
        <taxon>Bacteria</taxon>
        <taxon>Pseudomonadati</taxon>
        <taxon>Pseudomonadota</taxon>
        <taxon>Alphaproteobacteria</taxon>
        <taxon>Acetobacterales</taxon>
        <taxon>Acetobacteraceae</taxon>
        <taxon>Gluconacetobacter</taxon>
    </lineage>
</organism>
<evidence type="ECO:0000256" key="2">
    <source>
        <dbReference type="ARBA" id="ARBA00023015"/>
    </source>
</evidence>
<evidence type="ECO:0000256" key="3">
    <source>
        <dbReference type="ARBA" id="ARBA00023125"/>
    </source>
</evidence>
<dbReference type="SUPFAM" id="SSF53850">
    <property type="entry name" value="Periplasmic binding protein-like II"/>
    <property type="match status" value="1"/>
</dbReference>
<comment type="similarity">
    <text evidence="1">Belongs to the LysR transcriptional regulatory family.</text>
</comment>
<evidence type="ECO:0000313" key="7">
    <source>
        <dbReference type="Proteomes" id="UP000555756"/>
    </source>
</evidence>
<evidence type="ECO:0000256" key="1">
    <source>
        <dbReference type="ARBA" id="ARBA00009437"/>
    </source>
</evidence>
<gene>
    <name evidence="6" type="ORF">HLH34_09995</name>
</gene>
<dbReference type="Gene3D" id="3.40.190.10">
    <property type="entry name" value="Periplasmic binding protein-like II"/>
    <property type="match status" value="2"/>
</dbReference>
<dbReference type="InterPro" id="IPR036390">
    <property type="entry name" value="WH_DNA-bd_sf"/>
</dbReference>
<feature type="domain" description="HTH lysR-type" evidence="5">
    <location>
        <begin position="1"/>
        <end position="58"/>
    </location>
</feature>
<dbReference type="Pfam" id="PF03466">
    <property type="entry name" value="LysR_substrate"/>
    <property type="match status" value="1"/>
</dbReference>
<dbReference type="AlphaFoldDB" id="A0A7W4JSV9"/>
<dbReference type="EMBL" id="JABEQF010000006">
    <property type="protein sequence ID" value="MBB2190293.1"/>
    <property type="molecule type" value="Genomic_DNA"/>
</dbReference>
<dbReference type="Pfam" id="PF00126">
    <property type="entry name" value="HTH_1"/>
    <property type="match status" value="1"/>
</dbReference>
<evidence type="ECO:0000313" key="6">
    <source>
        <dbReference type="EMBL" id="MBB2190293.1"/>
    </source>
</evidence>